<dbReference type="InterPro" id="IPR000683">
    <property type="entry name" value="Gfo/Idh/MocA-like_OxRdtase_N"/>
</dbReference>
<evidence type="ECO:0000313" key="4">
    <source>
        <dbReference type="Proteomes" id="UP000422736"/>
    </source>
</evidence>
<dbReference type="Pfam" id="PF02894">
    <property type="entry name" value="GFO_IDH_MocA_C"/>
    <property type="match status" value="1"/>
</dbReference>
<dbReference type="Gene3D" id="3.30.360.10">
    <property type="entry name" value="Dihydrodipicolinate Reductase, domain 2"/>
    <property type="match status" value="1"/>
</dbReference>
<feature type="domain" description="Gfo/Idh/MocA-like oxidoreductase N-terminal" evidence="1">
    <location>
        <begin position="7"/>
        <end position="123"/>
    </location>
</feature>
<accession>A0ABX6EVK8</accession>
<dbReference type="Gene3D" id="3.40.50.720">
    <property type="entry name" value="NAD(P)-binding Rossmann-like Domain"/>
    <property type="match status" value="1"/>
</dbReference>
<dbReference type="Pfam" id="PF01408">
    <property type="entry name" value="GFO_IDH_MocA"/>
    <property type="match status" value="1"/>
</dbReference>
<dbReference type="PANTHER" id="PTHR42840">
    <property type="entry name" value="NAD(P)-BINDING ROSSMANN-FOLD SUPERFAMILY PROTEIN-RELATED"/>
    <property type="match status" value="1"/>
</dbReference>
<dbReference type="Proteomes" id="UP000422736">
    <property type="component" value="Chromosome 4"/>
</dbReference>
<dbReference type="EMBL" id="CP015057">
    <property type="protein sequence ID" value="QGN15762.1"/>
    <property type="molecule type" value="Genomic_DNA"/>
</dbReference>
<name>A0ABX6EVK8_KLUMA</name>
<feature type="domain" description="Gfo/Idh/MocA-like oxidoreductase C-terminal" evidence="2">
    <location>
        <begin position="144"/>
        <end position="346"/>
    </location>
</feature>
<evidence type="ECO:0000313" key="3">
    <source>
        <dbReference type="EMBL" id="QGN15762.1"/>
    </source>
</evidence>
<dbReference type="SUPFAM" id="SSF55347">
    <property type="entry name" value="Glyceraldehyde-3-phosphate dehydrogenase-like, C-terminal domain"/>
    <property type="match status" value="1"/>
</dbReference>
<dbReference type="InterPro" id="IPR036291">
    <property type="entry name" value="NAD(P)-bd_dom_sf"/>
</dbReference>
<proteinExistence type="predicted"/>
<dbReference type="SUPFAM" id="SSF51735">
    <property type="entry name" value="NAD(P)-binding Rossmann-fold domains"/>
    <property type="match status" value="1"/>
</dbReference>
<dbReference type="InterPro" id="IPR004104">
    <property type="entry name" value="Gfo/Idh/MocA-like_OxRdtase_C"/>
</dbReference>
<organism evidence="3 4">
    <name type="scientific">Kluyveromyces marxianus</name>
    <name type="common">Yeast</name>
    <name type="synonym">Candida kefyr</name>
    <dbReference type="NCBI Taxonomy" id="4911"/>
    <lineage>
        <taxon>Eukaryota</taxon>
        <taxon>Fungi</taxon>
        <taxon>Dikarya</taxon>
        <taxon>Ascomycota</taxon>
        <taxon>Saccharomycotina</taxon>
        <taxon>Saccharomycetes</taxon>
        <taxon>Saccharomycetales</taxon>
        <taxon>Saccharomycetaceae</taxon>
        <taxon>Kluyveromyces</taxon>
    </lineage>
</organism>
<evidence type="ECO:0000259" key="2">
    <source>
        <dbReference type="Pfam" id="PF02894"/>
    </source>
</evidence>
<sequence>MSAESPLRVGVVGTGIFATKKHLPTYQKSNGKFKAVACFNRTKAKAEKFAKVASIEPSKVYDDLDHLLKDETVDVVDVMVPVQFNYETAKKCIEAGKAVTLEKPIEANIEQARKLVKLADSTDIPIAIAENWLHLECIKVVKEKLSKIGPIAAFTYNSTGAFYPSGEYMGTSWRQHPQHIGGFLSDGGVHQLALLTTLLGEVGSIAAFSRQLREQSGADDIVFSSLKLKDSDVIGTFTYGSAFGATEKSIFLKVYGLNGSVLLNVSARNGATIKTMIGATGEVEAKEETIQVKEQEFFGVEDEFANFHEAVVKKDKSLLKGSPRVAFHHLAVVAAFLESAANGGSAVTVTEP</sequence>
<keyword evidence="4" id="KW-1185">Reference proteome</keyword>
<dbReference type="PANTHER" id="PTHR42840:SF5">
    <property type="entry name" value="NAD(P)-BINDING ROSSMANN-FOLD SUPERFAMILY PROTEIN"/>
    <property type="match status" value="1"/>
</dbReference>
<reference evidence="3 4" key="1">
    <citation type="submission" date="2016-03" db="EMBL/GenBank/DDBJ databases">
        <title>How can Kluyveromyces marxianus grow so fast - potential evolutionary course in Saccharomyces Complex revealed by comparative genomics.</title>
        <authorList>
            <person name="Mo W."/>
            <person name="Lu W."/>
            <person name="Yang X."/>
            <person name="Qi J."/>
            <person name="Lv H."/>
        </authorList>
    </citation>
    <scope>NUCLEOTIDE SEQUENCE [LARGE SCALE GENOMIC DNA]</scope>
    <source>
        <strain evidence="3 4">FIM1</strain>
    </source>
</reference>
<reference evidence="3 4" key="2">
    <citation type="submission" date="2019-11" db="EMBL/GenBank/DDBJ databases">
        <authorList>
            <person name="Lu H."/>
        </authorList>
    </citation>
    <scope>NUCLEOTIDE SEQUENCE [LARGE SCALE GENOMIC DNA]</scope>
    <source>
        <strain evidence="3 4">FIM1</strain>
    </source>
</reference>
<gene>
    <name evidence="3" type="ORF">FIM1_2458</name>
</gene>
<evidence type="ECO:0000259" key="1">
    <source>
        <dbReference type="Pfam" id="PF01408"/>
    </source>
</evidence>
<protein>
    <submittedName>
        <fullName evidence="3">YMR315W</fullName>
    </submittedName>
</protein>